<gene>
    <name evidence="1" type="ORF">JAAARDRAFT_595023</name>
</gene>
<dbReference type="Gene3D" id="6.10.110.10">
    <property type="match status" value="1"/>
</dbReference>
<name>A0A067PZD7_9AGAM</name>
<dbReference type="Proteomes" id="UP000027265">
    <property type="component" value="Unassembled WGS sequence"/>
</dbReference>
<dbReference type="OrthoDB" id="440424at2759"/>
<dbReference type="EMBL" id="KL197714">
    <property type="protein sequence ID" value="KDQ60064.1"/>
    <property type="molecule type" value="Genomic_DNA"/>
</dbReference>
<protein>
    <submittedName>
        <fullName evidence="1">Uncharacterized protein</fullName>
    </submittedName>
</protein>
<sequence length="132" mass="12353">MSSTLCTGTAAATIQSSIGNVAAGSAFAVCQSVAAGGALPVGVSLASGLTTAGMYAAAAEILPPAVKVFESAGGFIAATVANDLSALVNKGAVDSALAKAKGAVTGLVLPVAASHGAASAGVYQTKSNADGQ</sequence>
<dbReference type="InParanoid" id="A0A067PZD7"/>
<organism evidence="1 2">
    <name type="scientific">Jaapia argillacea MUCL 33604</name>
    <dbReference type="NCBI Taxonomy" id="933084"/>
    <lineage>
        <taxon>Eukaryota</taxon>
        <taxon>Fungi</taxon>
        <taxon>Dikarya</taxon>
        <taxon>Basidiomycota</taxon>
        <taxon>Agaricomycotina</taxon>
        <taxon>Agaricomycetes</taxon>
        <taxon>Agaricomycetidae</taxon>
        <taxon>Jaapiales</taxon>
        <taxon>Jaapiaceae</taxon>
        <taxon>Jaapia</taxon>
    </lineage>
</organism>
<keyword evidence="2" id="KW-1185">Reference proteome</keyword>
<dbReference type="InterPro" id="IPR038213">
    <property type="entry name" value="IFI6/IFI27-like_sf"/>
</dbReference>
<evidence type="ECO:0000313" key="1">
    <source>
        <dbReference type="EMBL" id="KDQ60064.1"/>
    </source>
</evidence>
<reference evidence="2" key="1">
    <citation type="journal article" date="2014" name="Proc. Natl. Acad. Sci. U.S.A.">
        <title>Extensive sampling of basidiomycete genomes demonstrates inadequacy of the white-rot/brown-rot paradigm for wood decay fungi.</title>
        <authorList>
            <person name="Riley R."/>
            <person name="Salamov A.A."/>
            <person name="Brown D.W."/>
            <person name="Nagy L.G."/>
            <person name="Floudas D."/>
            <person name="Held B.W."/>
            <person name="Levasseur A."/>
            <person name="Lombard V."/>
            <person name="Morin E."/>
            <person name="Otillar R."/>
            <person name="Lindquist E.A."/>
            <person name="Sun H."/>
            <person name="LaButti K.M."/>
            <person name="Schmutz J."/>
            <person name="Jabbour D."/>
            <person name="Luo H."/>
            <person name="Baker S.E."/>
            <person name="Pisabarro A.G."/>
            <person name="Walton J.D."/>
            <person name="Blanchette R.A."/>
            <person name="Henrissat B."/>
            <person name="Martin F."/>
            <person name="Cullen D."/>
            <person name="Hibbett D.S."/>
            <person name="Grigoriev I.V."/>
        </authorList>
    </citation>
    <scope>NUCLEOTIDE SEQUENCE [LARGE SCALE GENOMIC DNA]</scope>
    <source>
        <strain evidence="2">MUCL 33604</strain>
    </source>
</reference>
<dbReference type="HOGENOM" id="CLU_1917348_0_0_1"/>
<proteinExistence type="predicted"/>
<dbReference type="AlphaFoldDB" id="A0A067PZD7"/>
<accession>A0A067PZD7</accession>
<evidence type="ECO:0000313" key="2">
    <source>
        <dbReference type="Proteomes" id="UP000027265"/>
    </source>
</evidence>